<dbReference type="EMBL" id="JANPWB010000005">
    <property type="protein sequence ID" value="KAJ1185660.1"/>
    <property type="molecule type" value="Genomic_DNA"/>
</dbReference>
<reference evidence="1" key="1">
    <citation type="journal article" date="2022" name="bioRxiv">
        <title>Sequencing and chromosome-scale assembly of the giantPleurodeles waltlgenome.</title>
        <authorList>
            <person name="Brown T."/>
            <person name="Elewa A."/>
            <person name="Iarovenko S."/>
            <person name="Subramanian E."/>
            <person name="Araus A.J."/>
            <person name="Petzold A."/>
            <person name="Susuki M."/>
            <person name="Suzuki K.-i.T."/>
            <person name="Hayashi T."/>
            <person name="Toyoda A."/>
            <person name="Oliveira C."/>
            <person name="Osipova E."/>
            <person name="Leigh N.D."/>
            <person name="Simon A."/>
            <person name="Yun M.H."/>
        </authorList>
    </citation>
    <scope>NUCLEOTIDE SEQUENCE</scope>
    <source>
        <strain evidence="1">20211129_DDA</strain>
        <tissue evidence="1">Liver</tissue>
    </source>
</reference>
<keyword evidence="2" id="KW-1185">Reference proteome</keyword>
<evidence type="ECO:0000313" key="1">
    <source>
        <dbReference type="EMBL" id="KAJ1185660.1"/>
    </source>
</evidence>
<gene>
    <name evidence="1" type="ORF">NDU88_002450</name>
</gene>
<organism evidence="1 2">
    <name type="scientific">Pleurodeles waltl</name>
    <name type="common">Iberian ribbed newt</name>
    <dbReference type="NCBI Taxonomy" id="8319"/>
    <lineage>
        <taxon>Eukaryota</taxon>
        <taxon>Metazoa</taxon>
        <taxon>Chordata</taxon>
        <taxon>Craniata</taxon>
        <taxon>Vertebrata</taxon>
        <taxon>Euteleostomi</taxon>
        <taxon>Amphibia</taxon>
        <taxon>Batrachia</taxon>
        <taxon>Caudata</taxon>
        <taxon>Salamandroidea</taxon>
        <taxon>Salamandridae</taxon>
        <taxon>Pleurodelinae</taxon>
        <taxon>Pleurodeles</taxon>
    </lineage>
</organism>
<dbReference type="AlphaFoldDB" id="A0AAV7U9U2"/>
<sequence length="103" mass="11171">MVHNKPTQPPKGGITQGAVGALTQDTPQAVAKGLESHTAITLAASKDTNEALKRKVEIVAHDMNLLREDHRKLVNGVVVKESTLMQTQPTVLDQDGQILRLEK</sequence>
<proteinExistence type="predicted"/>
<dbReference type="Proteomes" id="UP001066276">
    <property type="component" value="Chromosome 3_1"/>
</dbReference>
<protein>
    <submittedName>
        <fullName evidence="1">Uncharacterized protein</fullName>
    </submittedName>
</protein>
<name>A0AAV7U9U2_PLEWA</name>
<evidence type="ECO:0000313" key="2">
    <source>
        <dbReference type="Proteomes" id="UP001066276"/>
    </source>
</evidence>
<accession>A0AAV7U9U2</accession>
<comment type="caution">
    <text evidence="1">The sequence shown here is derived from an EMBL/GenBank/DDBJ whole genome shotgun (WGS) entry which is preliminary data.</text>
</comment>